<proteinExistence type="predicted"/>
<evidence type="ECO:0000313" key="2">
    <source>
        <dbReference type="Proteomes" id="UP000318288"/>
    </source>
</evidence>
<dbReference type="AlphaFoldDB" id="A0A5C6EPL0"/>
<keyword evidence="2" id="KW-1185">Reference proteome</keyword>
<sequence length="52" mass="5792">MLGGQKIWGGTQAGKFKILTQLLPANGQNECEWTVKIGVIPNTQQKNQNRRP</sequence>
<name>A0A5C6EPL0_9BACT</name>
<gene>
    <name evidence="1" type="ORF">Poly51_38260</name>
</gene>
<dbReference type="Proteomes" id="UP000318288">
    <property type="component" value="Unassembled WGS sequence"/>
</dbReference>
<comment type="caution">
    <text evidence="1">The sequence shown here is derived from an EMBL/GenBank/DDBJ whole genome shotgun (WGS) entry which is preliminary data.</text>
</comment>
<accession>A0A5C6EPL0</accession>
<reference evidence="1 2" key="1">
    <citation type="submission" date="2019-02" db="EMBL/GenBank/DDBJ databases">
        <title>Deep-cultivation of Planctomycetes and their phenomic and genomic characterization uncovers novel biology.</title>
        <authorList>
            <person name="Wiegand S."/>
            <person name="Jogler M."/>
            <person name="Boedeker C."/>
            <person name="Pinto D."/>
            <person name="Vollmers J."/>
            <person name="Rivas-Marin E."/>
            <person name="Kohn T."/>
            <person name="Peeters S.H."/>
            <person name="Heuer A."/>
            <person name="Rast P."/>
            <person name="Oberbeckmann S."/>
            <person name="Bunk B."/>
            <person name="Jeske O."/>
            <person name="Meyerdierks A."/>
            <person name="Storesund J.E."/>
            <person name="Kallscheuer N."/>
            <person name="Luecker S."/>
            <person name="Lage O.M."/>
            <person name="Pohl T."/>
            <person name="Merkel B.J."/>
            <person name="Hornburger P."/>
            <person name="Mueller R.-W."/>
            <person name="Bruemmer F."/>
            <person name="Labrenz M."/>
            <person name="Spormann A.M."/>
            <person name="Op Den Camp H."/>
            <person name="Overmann J."/>
            <person name="Amann R."/>
            <person name="Jetten M.S.M."/>
            <person name="Mascher T."/>
            <person name="Medema M.H."/>
            <person name="Devos D.P."/>
            <person name="Kaster A.-K."/>
            <person name="Ovreas L."/>
            <person name="Rohde M."/>
            <person name="Galperin M.Y."/>
            <person name="Jogler C."/>
        </authorList>
    </citation>
    <scope>NUCLEOTIDE SEQUENCE [LARGE SCALE GENOMIC DNA]</scope>
    <source>
        <strain evidence="1 2">Poly51</strain>
    </source>
</reference>
<protein>
    <submittedName>
        <fullName evidence="1">Uncharacterized protein</fullName>
    </submittedName>
</protein>
<evidence type="ECO:0000313" key="1">
    <source>
        <dbReference type="EMBL" id="TWU50535.1"/>
    </source>
</evidence>
<dbReference type="EMBL" id="SJPW01000005">
    <property type="protein sequence ID" value="TWU50535.1"/>
    <property type="molecule type" value="Genomic_DNA"/>
</dbReference>
<organism evidence="1 2">
    <name type="scientific">Rubripirellula tenax</name>
    <dbReference type="NCBI Taxonomy" id="2528015"/>
    <lineage>
        <taxon>Bacteria</taxon>
        <taxon>Pseudomonadati</taxon>
        <taxon>Planctomycetota</taxon>
        <taxon>Planctomycetia</taxon>
        <taxon>Pirellulales</taxon>
        <taxon>Pirellulaceae</taxon>
        <taxon>Rubripirellula</taxon>
    </lineage>
</organism>